<proteinExistence type="predicted"/>
<name>A0A0D1JTC7_9LACO</name>
<dbReference type="InterPro" id="IPR027994">
    <property type="entry name" value="WxL_dom"/>
</dbReference>
<reference evidence="3" key="1">
    <citation type="journal article" date="2015" name="Microbiology (Mosc.)">
        <title>Genomics of the Weissella cibaria species with an examination of its metabolic traits.</title>
        <authorList>
            <person name="Lynch K.M."/>
            <person name="Lucid A."/>
            <person name="Arendt E.K."/>
            <person name="Sleator R.D."/>
            <person name="Lucey B."/>
            <person name="Coffey A."/>
        </authorList>
    </citation>
    <scope>NUCLEOTIDE SEQUENCE [LARGE SCALE GENOMIC DNA]</scope>
    <source>
        <strain evidence="3">AB3b</strain>
    </source>
</reference>
<protein>
    <recommendedName>
        <fullName evidence="2">WxL domain-containing protein</fullName>
    </recommendedName>
</protein>
<evidence type="ECO:0000256" key="1">
    <source>
        <dbReference type="SAM" id="SignalP"/>
    </source>
</evidence>
<feature type="chain" id="PRO_5002231835" description="WxL domain-containing protein" evidence="1">
    <location>
        <begin position="25"/>
        <end position="227"/>
    </location>
</feature>
<comment type="caution">
    <text evidence="3">The sequence shown here is derived from an EMBL/GenBank/DDBJ whole genome shotgun (WGS) entry which is preliminary data.</text>
</comment>
<dbReference type="Pfam" id="PF13731">
    <property type="entry name" value="WxL"/>
    <property type="match status" value="1"/>
</dbReference>
<evidence type="ECO:0000259" key="2">
    <source>
        <dbReference type="Pfam" id="PF13731"/>
    </source>
</evidence>
<accession>A0A0D1JTC7</accession>
<dbReference type="RefSeq" id="WP_043941201.1">
    <property type="nucleotide sequence ID" value="NZ_JWHT01000028.1"/>
</dbReference>
<sequence length="227" mass="24256" precursor="true">MKKQLGLGILAVCTGLTTAGAGFAAENIEVETQALVGFAGTETPVAIGHVDPEAPRETDPHAPANLGATPMPLTLDYASRWQFDTQKMSLVDRTYTAKQDVFAGRAVANHVQVTDQRGQLDGWDLQVRQKTPFVHEKGAELKGAKLQIDRVTSKSAVTDTTVLTAKEIMALNQAFMRLAYAKPGDGYGTTAISLGEVSLHVPGQMKKLSGNYNSTIVYKLLAAPTGE</sequence>
<feature type="signal peptide" evidence="1">
    <location>
        <begin position="1"/>
        <end position="24"/>
    </location>
</feature>
<organism evidence="3 4">
    <name type="scientific">Weissella cibaria</name>
    <dbReference type="NCBI Taxonomy" id="137591"/>
    <lineage>
        <taxon>Bacteria</taxon>
        <taxon>Bacillati</taxon>
        <taxon>Bacillota</taxon>
        <taxon>Bacilli</taxon>
        <taxon>Lactobacillales</taxon>
        <taxon>Lactobacillaceae</taxon>
        <taxon>Weissella</taxon>
    </lineage>
</organism>
<dbReference type="PATRIC" id="fig|137591.24.peg.1143"/>
<dbReference type="AlphaFoldDB" id="A0A0D1JTC7"/>
<dbReference type="EMBL" id="JWHT01000028">
    <property type="protein sequence ID" value="KIU24458.1"/>
    <property type="molecule type" value="Genomic_DNA"/>
</dbReference>
<keyword evidence="1" id="KW-0732">Signal</keyword>
<dbReference type="Proteomes" id="UP000032289">
    <property type="component" value="Unassembled WGS sequence"/>
</dbReference>
<evidence type="ECO:0000313" key="3">
    <source>
        <dbReference type="EMBL" id="KIU24458.1"/>
    </source>
</evidence>
<evidence type="ECO:0000313" key="4">
    <source>
        <dbReference type="Proteomes" id="UP000032289"/>
    </source>
</evidence>
<gene>
    <name evidence="3" type="ORF">ab3b_01169</name>
</gene>
<feature type="domain" description="WxL" evidence="2">
    <location>
        <begin position="27"/>
        <end position="224"/>
    </location>
</feature>